<dbReference type="Proteomes" id="UP001149860">
    <property type="component" value="Chromosome"/>
</dbReference>
<organism evidence="1 2">
    <name type="scientific">Lentilactobacillus terminaliae</name>
    <dbReference type="NCBI Taxonomy" id="3003483"/>
    <lineage>
        <taxon>Bacteria</taxon>
        <taxon>Bacillati</taxon>
        <taxon>Bacillota</taxon>
        <taxon>Bacilli</taxon>
        <taxon>Lactobacillales</taxon>
        <taxon>Lactobacillaceae</taxon>
        <taxon>Lentilactobacillus</taxon>
    </lineage>
</organism>
<sequence>MNELLANVLTGKVTDENDESYFVQIEGTTFMLSKEEIQKPLKLGSMFTGFTYENEQHKLQVTRQIPDIRRDHYGFATVVKQHHGLGVFVNVGLPNKDVVVSLDELPTMTNLWPKEGDKLMIDLGVDNKGRIWGHLADEEIFQAISQQPKKVVNNKPIKATAYRLKMAGTRLITDNYELVFLHPDERVQEPRLGEVIEGRVIGQLRDQTINMSTKPKAYKAIGDDAAMVLAVLQHSADGELPYSDKSDPEAIKTFFGISKGAFKRALGHLLKERLISQEDGKIILKDRD</sequence>
<gene>
    <name evidence="1" type="ORF">O0236_005585</name>
</gene>
<proteinExistence type="predicted"/>
<accession>A0ACD5DCN8</accession>
<keyword evidence="2" id="KW-1185">Reference proteome</keyword>
<dbReference type="EMBL" id="CP168151">
    <property type="protein sequence ID" value="XFD38908.1"/>
    <property type="molecule type" value="Genomic_DNA"/>
</dbReference>
<protein>
    <submittedName>
        <fullName evidence="1">S1 RNA-binding domain-containing protein</fullName>
    </submittedName>
</protein>
<reference evidence="1" key="1">
    <citation type="submission" date="2024-08" db="EMBL/GenBank/DDBJ databases">
        <title>Lentilactobacillus sp. nov., isolated from tree bark.</title>
        <authorList>
            <person name="Phuengjayaem S."/>
            <person name="Tanasupawat S."/>
        </authorList>
    </citation>
    <scope>NUCLEOTIDE SEQUENCE</scope>
    <source>
        <strain evidence="1">SPB1-3</strain>
    </source>
</reference>
<name>A0ACD5DCN8_9LACO</name>
<evidence type="ECO:0000313" key="2">
    <source>
        <dbReference type="Proteomes" id="UP001149860"/>
    </source>
</evidence>
<evidence type="ECO:0000313" key="1">
    <source>
        <dbReference type="EMBL" id="XFD38908.1"/>
    </source>
</evidence>